<gene>
    <name evidence="1" type="ORF">AB5J50_17060</name>
</gene>
<dbReference type="EMBL" id="CP163440">
    <property type="protein sequence ID" value="XDQ62386.1"/>
    <property type="molecule type" value="Genomic_DNA"/>
</dbReference>
<dbReference type="PANTHER" id="PTHR46375">
    <property type="entry name" value="KELCH REPEAT AND BTB DOMAIN-CONTAINING PROTEIN 13-RELATED"/>
    <property type="match status" value="1"/>
</dbReference>
<accession>A0AB39S608</accession>
<dbReference type="SMART" id="SM00612">
    <property type="entry name" value="Kelch"/>
    <property type="match status" value="5"/>
</dbReference>
<dbReference type="SUPFAM" id="SSF117281">
    <property type="entry name" value="Kelch motif"/>
    <property type="match status" value="1"/>
</dbReference>
<name>A0AB39S608_9ACTN</name>
<dbReference type="Pfam" id="PF01344">
    <property type="entry name" value="Kelch_1"/>
    <property type="match status" value="5"/>
</dbReference>
<protein>
    <submittedName>
        <fullName evidence="1">Kelch repeat-containing protein</fullName>
    </submittedName>
</protein>
<sequence length="320" mass="31631">MPTARWGLAAASAPCPTGQTGTCVYAVGGNGNGGTTVESYNRLTNAWSTLRSLTTPRRDLAVAAAPCPLGQTGTCVYAVGGFDAGNTIVGTVESYNPTTNAWSTVTSLTTPRSQLAAAAAPCPPGQTGTCVYAVGGNNNGLAVGTVESYNPATNAWSTVASNTPRLLLAAAAAPCPSGQTGTCVYAVGGFDAGNTIVGTAESYNPTTNAWSPVASLPTRRAGLPAAAAPCPSGQTGTCVYAVGGFTPGTVGTVESYNPVSNVWTTLPTAPTPRAQLAAATTTCPPGQTGTCVYTVGGVIPGGAPVGTLEALDPPAAKPSR</sequence>
<dbReference type="AlphaFoldDB" id="A0AB39S608"/>
<dbReference type="InterPro" id="IPR052392">
    <property type="entry name" value="Kelch-BTB_domain-containing"/>
</dbReference>
<organism evidence="1">
    <name type="scientific">Streptomyces sp. R35</name>
    <dbReference type="NCBI Taxonomy" id="3238630"/>
    <lineage>
        <taxon>Bacteria</taxon>
        <taxon>Bacillati</taxon>
        <taxon>Actinomycetota</taxon>
        <taxon>Actinomycetes</taxon>
        <taxon>Kitasatosporales</taxon>
        <taxon>Streptomycetaceae</taxon>
        <taxon>Streptomyces</taxon>
    </lineage>
</organism>
<dbReference type="InterPro" id="IPR015915">
    <property type="entry name" value="Kelch-typ_b-propeller"/>
</dbReference>
<dbReference type="Gene3D" id="2.120.10.80">
    <property type="entry name" value="Kelch-type beta propeller"/>
    <property type="match status" value="2"/>
</dbReference>
<proteinExistence type="predicted"/>
<reference evidence="1" key="1">
    <citation type="submission" date="2024-07" db="EMBL/GenBank/DDBJ databases">
        <authorList>
            <person name="Yu S.T."/>
        </authorList>
    </citation>
    <scope>NUCLEOTIDE SEQUENCE</scope>
    <source>
        <strain evidence="1">R35</strain>
    </source>
</reference>
<dbReference type="RefSeq" id="WP_369258967.1">
    <property type="nucleotide sequence ID" value="NZ_CP163440.1"/>
</dbReference>
<dbReference type="PANTHER" id="PTHR46375:SF3">
    <property type="entry name" value="KELCH REPEAT AND BTB DOMAIN-CONTAINING PROTEIN 13"/>
    <property type="match status" value="1"/>
</dbReference>
<dbReference type="InterPro" id="IPR006652">
    <property type="entry name" value="Kelch_1"/>
</dbReference>
<evidence type="ECO:0000313" key="1">
    <source>
        <dbReference type="EMBL" id="XDQ62386.1"/>
    </source>
</evidence>